<dbReference type="EMBL" id="JBHUOZ010000001">
    <property type="protein sequence ID" value="MFD2918995.1"/>
    <property type="molecule type" value="Genomic_DNA"/>
</dbReference>
<reference evidence="2" key="1">
    <citation type="journal article" date="2019" name="Int. J. Syst. Evol. Microbiol.">
        <title>The Global Catalogue of Microorganisms (GCM) 10K type strain sequencing project: providing services to taxonomists for standard genome sequencing and annotation.</title>
        <authorList>
            <consortium name="The Broad Institute Genomics Platform"/>
            <consortium name="The Broad Institute Genome Sequencing Center for Infectious Disease"/>
            <person name="Wu L."/>
            <person name="Ma J."/>
        </authorList>
    </citation>
    <scope>NUCLEOTIDE SEQUENCE [LARGE SCALE GENOMIC DNA]</scope>
    <source>
        <strain evidence="2">KCTC 23299</strain>
    </source>
</reference>
<proteinExistence type="predicted"/>
<evidence type="ECO:0000313" key="1">
    <source>
        <dbReference type="EMBL" id="MFD2918995.1"/>
    </source>
</evidence>
<sequence>MKLSSIPQRFMLFFAVAALFVTVGQAFTVLPALDKKSVYDALRLAKLEPIEAQLALVQNSSDNEKQAFEGALLMRKSGLISGPAKKLSTFKEGKEKLEAAIGRDNDNTEFRFLRLLIQENAPNIVKYKKNLDEDKAMIIKGYKSLPAVVQSAIVTYSKTSKIISPDDFK</sequence>
<evidence type="ECO:0000313" key="2">
    <source>
        <dbReference type="Proteomes" id="UP001597511"/>
    </source>
</evidence>
<evidence type="ECO:0008006" key="3">
    <source>
        <dbReference type="Google" id="ProtNLM"/>
    </source>
</evidence>
<protein>
    <recommendedName>
        <fullName evidence="3">DUF4142 domain-containing protein</fullName>
    </recommendedName>
</protein>
<dbReference type="RefSeq" id="WP_386095719.1">
    <property type="nucleotide sequence ID" value="NZ_JBHUOZ010000001.1"/>
</dbReference>
<dbReference type="Proteomes" id="UP001597511">
    <property type="component" value="Unassembled WGS sequence"/>
</dbReference>
<keyword evidence="2" id="KW-1185">Reference proteome</keyword>
<comment type="caution">
    <text evidence="1">The sequence shown here is derived from an EMBL/GenBank/DDBJ whole genome shotgun (WGS) entry which is preliminary data.</text>
</comment>
<accession>A0ABW6A3B9</accession>
<gene>
    <name evidence="1" type="ORF">ACFS6H_04675</name>
</gene>
<organism evidence="1 2">
    <name type="scientific">Terrimonas rubra</name>
    <dbReference type="NCBI Taxonomy" id="1035890"/>
    <lineage>
        <taxon>Bacteria</taxon>
        <taxon>Pseudomonadati</taxon>
        <taxon>Bacteroidota</taxon>
        <taxon>Chitinophagia</taxon>
        <taxon>Chitinophagales</taxon>
        <taxon>Chitinophagaceae</taxon>
        <taxon>Terrimonas</taxon>
    </lineage>
</organism>
<name>A0ABW6A3B9_9BACT</name>